<feature type="transmembrane region" description="Helical" evidence="5">
    <location>
        <begin position="122"/>
        <end position="141"/>
    </location>
</feature>
<feature type="domain" description="G-protein coupled receptors family 1 profile" evidence="6">
    <location>
        <begin position="21"/>
        <end position="194"/>
    </location>
</feature>
<feature type="transmembrane region" description="Helical" evidence="5">
    <location>
        <begin position="39"/>
        <end position="66"/>
    </location>
</feature>
<evidence type="ECO:0000256" key="4">
    <source>
        <dbReference type="ARBA" id="ARBA00023136"/>
    </source>
</evidence>
<keyword evidence="2 5" id="KW-0812">Transmembrane</keyword>
<accession>A0A6A5G9R6</accession>
<feature type="transmembrane region" description="Helical" evidence="5">
    <location>
        <begin position="93"/>
        <end position="115"/>
    </location>
</feature>
<feature type="transmembrane region" description="Helical" evidence="5">
    <location>
        <begin position="12"/>
        <end position="32"/>
    </location>
</feature>
<feature type="transmembrane region" description="Helical" evidence="5">
    <location>
        <begin position="176"/>
        <end position="194"/>
    </location>
</feature>
<dbReference type="RefSeq" id="XP_003114420.2">
    <property type="nucleotide sequence ID" value="XM_003114372.2"/>
</dbReference>
<keyword evidence="4 5" id="KW-0472">Membrane</keyword>
<reference evidence="7 8" key="1">
    <citation type="submission" date="2019-12" db="EMBL/GenBank/DDBJ databases">
        <title>Chromosome-level assembly of the Caenorhabditis remanei genome.</title>
        <authorList>
            <person name="Teterina A.A."/>
            <person name="Willis J.H."/>
            <person name="Phillips P.C."/>
        </authorList>
    </citation>
    <scope>NUCLEOTIDE SEQUENCE [LARGE SCALE GENOMIC DNA]</scope>
    <source>
        <strain evidence="7 8">PX506</strain>
        <tissue evidence="7">Whole organism</tissue>
    </source>
</reference>
<evidence type="ECO:0000256" key="2">
    <source>
        <dbReference type="ARBA" id="ARBA00022692"/>
    </source>
</evidence>
<evidence type="ECO:0000256" key="1">
    <source>
        <dbReference type="ARBA" id="ARBA00004370"/>
    </source>
</evidence>
<evidence type="ECO:0000256" key="5">
    <source>
        <dbReference type="SAM" id="Phobius"/>
    </source>
</evidence>
<comment type="caution">
    <text evidence="7">The sequence shown here is derived from an EMBL/GenBank/DDBJ whole genome shotgun (WGS) entry which is preliminary data.</text>
</comment>
<dbReference type="SUPFAM" id="SSF81321">
    <property type="entry name" value="Family A G protein-coupled receptor-like"/>
    <property type="match status" value="1"/>
</dbReference>
<dbReference type="InterPro" id="IPR017452">
    <property type="entry name" value="GPCR_Rhodpsn_7TM"/>
</dbReference>
<keyword evidence="3 5" id="KW-1133">Transmembrane helix</keyword>
<dbReference type="CTD" id="9811601"/>
<sequence>MLRQQLVGLSLIPPSIFGFISNWTIVIIVIHYRNLHRSFAILTATIAFFYALGSTFDLFFVSPMIILNINFLKEYSGICGVFSILSYDSTTQFHVVVSINRLTAVFAPLSYNTFFNPRTTKFLIGFIIFLSAIVVSTYLLAVDCRFSFIDDRWTFLITGSDKCEFFGWSMFLGKNLFLSVVNLILHIITFARVLSLKKLPRRSTTSRTYSLQESYFLKQTFGQTIFMSIEIIAYIFPARNIEQDYITFLCSIFLWSTVHAAEGVITLIYNSEIRRKLRKRKKSYRISATKVELPH</sequence>
<dbReference type="Pfam" id="PF10328">
    <property type="entry name" value="7TM_GPCR_Srx"/>
    <property type="match status" value="1"/>
</dbReference>
<dbReference type="EMBL" id="WUAV01000005">
    <property type="protein sequence ID" value="KAF1751501.1"/>
    <property type="molecule type" value="Genomic_DNA"/>
</dbReference>
<feature type="transmembrane region" description="Helical" evidence="5">
    <location>
        <begin position="245"/>
        <end position="269"/>
    </location>
</feature>
<evidence type="ECO:0000313" key="8">
    <source>
        <dbReference type="Proteomes" id="UP000483820"/>
    </source>
</evidence>
<gene>
    <name evidence="7" type="ORF">GCK72_018055</name>
</gene>
<dbReference type="Gene3D" id="1.20.1070.10">
    <property type="entry name" value="Rhodopsin 7-helix transmembrane proteins"/>
    <property type="match status" value="1"/>
</dbReference>
<dbReference type="PANTHER" id="PTHR23017:SF4">
    <property type="entry name" value="G-PROTEIN COUPLED RECEPTORS FAMILY 1 PROFILE DOMAIN-CONTAINING PROTEIN"/>
    <property type="match status" value="1"/>
</dbReference>
<dbReference type="InterPro" id="IPR019430">
    <property type="entry name" value="7TM_GPCR_serpentine_rcpt_Srx"/>
</dbReference>
<name>A0A6A5G9R6_CAERE</name>
<dbReference type="PROSITE" id="PS50262">
    <property type="entry name" value="G_PROTEIN_RECEP_F1_2"/>
    <property type="match status" value="1"/>
</dbReference>
<proteinExistence type="predicted"/>
<evidence type="ECO:0000256" key="3">
    <source>
        <dbReference type="ARBA" id="ARBA00022989"/>
    </source>
</evidence>
<dbReference type="Proteomes" id="UP000483820">
    <property type="component" value="Chromosome V"/>
</dbReference>
<protein>
    <recommendedName>
        <fullName evidence="6">G-protein coupled receptors family 1 profile domain-containing protein</fullName>
    </recommendedName>
</protein>
<evidence type="ECO:0000259" key="6">
    <source>
        <dbReference type="PROSITE" id="PS50262"/>
    </source>
</evidence>
<dbReference type="PANTHER" id="PTHR23017">
    <property type="entry name" value="SERPENTINE RECEPTOR, CLASS X"/>
    <property type="match status" value="1"/>
</dbReference>
<organism evidence="7 8">
    <name type="scientific">Caenorhabditis remanei</name>
    <name type="common">Caenorhabditis vulgaris</name>
    <dbReference type="NCBI Taxonomy" id="31234"/>
    <lineage>
        <taxon>Eukaryota</taxon>
        <taxon>Metazoa</taxon>
        <taxon>Ecdysozoa</taxon>
        <taxon>Nematoda</taxon>
        <taxon>Chromadorea</taxon>
        <taxon>Rhabditida</taxon>
        <taxon>Rhabditina</taxon>
        <taxon>Rhabditomorpha</taxon>
        <taxon>Rhabditoidea</taxon>
        <taxon>Rhabditidae</taxon>
        <taxon>Peloderinae</taxon>
        <taxon>Caenorhabditis</taxon>
    </lineage>
</organism>
<dbReference type="GeneID" id="9811601"/>
<dbReference type="AlphaFoldDB" id="A0A6A5G9R6"/>
<dbReference type="KEGG" id="crq:GCK72_018055"/>
<comment type="subcellular location">
    <subcellularLocation>
        <location evidence="1">Membrane</location>
    </subcellularLocation>
</comment>
<feature type="transmembrane region" description="Helical" evidence="5">
    <location>
        <begin position="215"/>
        <end position="239"/>
    </location>
</feature>
<evidence type="ECO:0000313" key="7">
    <source>
        <dbReference type="EMBL" id="KAF1751501.1"/>
    </source>
</evidence>
<dbReference type="GO" id="GO:0016020">
    <property type="term" value="C:membrane"/>
    <property type="evidence" value="ECO:0007669"/>
    <property type="project" value="UniProtKB-SubCell"/>
</dbReference>